<evidence type="ECO:0000313" key="2">
    <source>
        <dbReference type="EMBL" id="KAF7127653.1"/>
    </source>
</evidence>
<accession>A0A834G844</accession>
<comment type="caution">
    <text evidence="2">The sequence shown here is derived from an EMBL/GenBank/DDBJ whole genome shotgun (WGS) entry which is preliminary data.</text>
</comment>
<proteinExistence type="predicted"/>
<dbReference type="EMBL" id="WJXA01000011">
    <property type="protein sequence ID" value="KAF7127653.1"/>
    <property type="molecule type" value="Genomic_DNA"/>
</dbReference>
<protein>
    <recommendedName>
        <fullName evidence="1">F-box domain-containing protein</fullName>
    </recommendedName>
</protein>
<sequence>MKGSMKRRRNGDEHHAVGRLPLHRCNSYSYVDGYSVMGLLFEELIVEILCRLPQKALIQFKCVSKHWYCLISEVCVPRISPLPLSGISRVVRISEGLIRGEYYPMPNDTPLDREFARRNDDIWDWDYRFTPPVDALRPAPCELLDICNGLSLFFHPSNNLYCIWNFTTDQFVYFPPPPPPVAAACASFGFRHAKKQEKNQNRTTTIFSALAFDPKQSLHFKVVRFGWPRSTLNPGVRPLSIFSSETREWVEYTVDVGPPPIDTARLARRCVYLNQALYRLSKSLHLLRYDLDIKLNVTAIKLPDVGSLTPPHTFDNIGCIGSSLGRRLYYARPDATKVLIWILCDASDWVLMHSIRTQDLINYELGIEGLPRDRKETFREIHGNWKRLKLKRIFDSLAHLQPVAFDSTSDAVILWALGVFLWYHLDSGKLEMIYYMPSCFEYDPAVLNVFPFSRCLVPLKDLGWNHHVHDTRAYYTADLKHNAERPTIIERIGGQHDIAI</sequence>
<keyword evidence="3" id="KW-1185">Reference proteome</keyword>
<reference evidence="2" key="1">
    <citation type="submission" date="2019-11" db="EMBL/GenBank/DDBJ databases">
        <authorList>
            <person name="Liu Y."/>
            <person name="Hou J."/>
            <person name="Li T.-Q."/>
            <person name="Guan C.-H."/>
            <person name="Wu X."/>
            <person name="Wu H.-Z."/>
            <person name="Ling F."/>
            <person name="Zhang R."/>
            <person name="Shi X.-G."/>
            <person name="Ren J.-P."/>
            <person name="Chen E.-F."/>
            <person name="Sun J.-M."/>
        </authorList>
    </citation>
    <scope>NUCLEOTIDE SEQUENCE</scope>
    <source>
        <strain evidence="2">Adult_tree_wgs_1</strain>
        <tissue evidence="2">Leaves</tissue>
    </source>
</reference>
<dbReference type="AlphaFoldDB" id="A0A834G844"/>
<gene>
    <name evidence="2" type="ORF">RHSIM_Rhsim11G0097300</name>
</gene>
<dbReference type="Pfam" id="PF00646">
    <property type="entry name" value="F-box"/>
    <property type="match status" value="1"/>
</dbReference>
<name>A0A834G844_RHOSS</name>
<dbReference type="InterPro" id="IPR001810">
    <property type="entry name" value="F-box_dom"/>
</dbReference>
<evidence type="ECO:0000313" key="3">
    <source>
        <dbReference type="Proteomes" id="UP000626092"/>
    </source>
</evidence>
<dbReference type="OrthoDB" id="605328at2759"/>
<dbReference type="PANTHER" id="PTHR35546:SF130">
    <property type="entry name" value="EXPRESSED PROTEIN"/>
    <property type="match status" value="1"/>
</dbReference>
<dbReference type="Gene3D" id="1.20.1280.50">
    <property type="match status" value="1"/>
</dbReference>
<dbReference type="InterPro" id="IPR055290">
    <property type="entry name" value="At3g26010-like"/>
</dbReference>
<dbReference type="SMART" id="SM00256">
    <property type="entry name" value="FBOX"/>
    <property type="match status" value="1"/>
</dbReference>
<feature type="domain" description="F-box" evidence="1">
    <location>
        <begin position="40"/>
        <end position="80"/>
    </location>
</feature>
<evidence type="ECO:0000259" key="1">
    <source>
        <dbReference type="SMART" id="SM00256"/>
    </source>
</evidence>
<dbReference type="PANTHER" id="PTHR35546">
    <property type="entry name" value="F-BOX PROTEIN INTERACTION DOMAIN PROTEIN-RELATED"/>
    <property type="match status" value="1"/>
</dbReference>
<dbReference type="Proteomes" id="UP000626092">
    <property type="component" value="Unassembled WGS sequence"/>
</dbReference>
<dbReference type="InterPro" id="IPR036047">
    <property type="entry name" value="F-box-like_dom_sf"/>
</dbReference>
<organism evidence="2 3">
    <name type="scientific">Rhododendron simsii</name>
    <name type="common">Sims's rhododendron</name>
    <dbReference type="NCBI Taxonomy" id="118357"/>
    <lineage>
        <taxon>Eukaryota</taxon>
        <taxon>Viridiplantae</taxon>
        <taxon>Streptophyta</taxon>
        <taxon>Embryophyta</taxon>
        <taxon>Tracheophyta</taxon>
        <taxon>Spermatophyta</taxon>
        <taxon>Magnoliopsida</taxon>
        <taxon>eudicotyledons</taxon>
        <taxon>Gunneridae</taxon>
        <taxon>Pentapetalae</taxon>
        <taxon>asterids</taxon>
        <taxon>Ericales</taxon>
        <taxon>Ericaceae</taxon>
        <taxon>Ericoideae</taxon>
        <taxon>Rhodoreae</taxon>
        <taxon>Rhododendron</taxon>
    </lineage>
</organism>
<dbReference type="SUPFAM" id="SSF81383">
    <property type="entry name" value="F-box domain"/>
    <property type="match status" value="1"/>
</dbReference>